<protein>
    <recommendedName>
        <fullName evidence="2">Transposase IS4-like domain-containing protein</fullName>
    </recommendedName>
</protein>
<proteinExistence type="predicted"/>
<gene>
    <name evidence="1" type="ORF">EZS27_042469</name>
</gene>
<reference evidence="1" key="1">
    <citation type="submission" date="2019-03" db="EMBL/GenBank/DDBJ databases">
        <title>Single cell metagenomics reveals metabolic interactions within the superorganism composed of flagellate Streblomastix strix and complex community of Bacteroidetes bacteria on its surface.</title>
        <authorList>
            <person name="Treitli S.C."/>
            <person name="Kolisko M."/>
            <person name="Husnik F."/>
            <person name="Keeling P."/>
            <person name="Hampl V."/>
        </authorList>
    </citation>
    <scope>NUCLEOTIDE SEQUENCE</scope>
    <source>
        <strain evidence="1">STM</strain>
    </source>
</reference>
<sequence>MGTQTAIASRIIDKQGDFLVIKENQKTLREEVEATCKHNRPMVDYTEVEKGYGRIETRRCEVFEKGLIVDFENRWKRASINTKNYSYSYKRNWSQSVYGRTFLH</sequence>
<dbReference type="AlphaFoldDB" id="A0A5J4PAB5"/>
<organism evidence="1">
    <name type="scientific">termite gut metagenome</name>
    <dbReference type="NCBI Taxonomy" id="433724"/>
    <lineage>
        <taxon>unclassified sequences</taxon>
        <taxon>metagenomes</taxon>
        <taxon>organismal metagenomes</taxon>
    </lineage>
</organism>
<comment type="caution">
    <text evidence="1">The sequence shown here is derived from an EMBL/GenBank/DDBJ whole genome shotgun (WGS) entry which is preliminary data.</text>
</comment>
<evidence type="ECO:0008006" key="2">
    <source>
        <dbReference type="Google" id="ProtNLM"/>
    </source>
</evidence>
<name>A0A5J4PAB5_9ZZZZ</name>
<accession>A0A5J4PAB5</accession>
<dbReference type="EMBL" id="SNRY01010349">
    <property type="protein sequence ID" value="KAA6305878.1"/>
    <property type="molecule type" value="Genomic_DNA"/>
</dbReference>
<evidence type="ECO:0000313" key="1">
    <source>
        <dbReference type="EMBL" id="KAA6305878.1"/>
    </source>
</evidence>